<dbReference type="SMART" id="SM00548">
    <property type="entry name" value="IRO"/>
    <property type="match status" value="1"/>
</dbReference>
<evidence type="ECO:0000256" key="1">
    <source>
        <dbReference type="SAM" id="MobiDB-lite"/>
    </source>
</evidence>
<evidence type="ECO:0000313" key="3">
    <source>
        <dbReference type="EMBL" id="MPC35324.1"/>
    </source>
</evidence>
<dbReference type="InterPro" id="IPR003893">
    <property type="entry name" value="Iroquois_homeo"/>
</dbReference>
<evidence type="ECO:0000313" key="4">
    <source>
        <dbReference type="Proteomes" id="UP000324222"/>
    </source>
</evidence>
<dbReference type="EMBL" id="VSRR010003248">
    <property type="protein sequence ID" value="MPC35324.1"/>
    <property type="molecule type" value="Genomic_DNA"/>
</dbReference>
<reference evidence="3 4" key="1">
    <citation type="submission" date="2019-05" db="EMBL/GenBank/DDBJ databases">
        <title>Another draft genome of Portunus trituberculatus and its Hox gene families provides insights of decapod evolution.</title>
        <authorList>
            <person name="Jeong J.-H."/>
            <person name="Song I."/>
            <person name="Kim S."/>
            <person name="Choi T."/>
            <person name="Kim D."/>
            <person name="Ryu S."/>
            <person name="Kim W."/>
        </authorList>
    </citation>
    <scope>NUCLEOTIDE SEQUENCE [LARGE SCALE GENOMIC DNA]</scope>
    <source>
        <tissue evidence="3">Muscle</tissue>
    </source>
</reference>
<accession>A0A5B7ESM2</accession>
<dbReference type="GO" id="GO:0005634">
    <property type="term" value="C:nucleus"/>
    <property type="evidence" value="ECO:0007669"/>
    <property type="project" value="InterPro"/>
</dbReference>
<keyword evidence="3" id="KW-0238">DNA-binding</keyword>
<feature type="region of interest" description="Disordered" evidence="1">
    <location>
        <begin position="209"/>
        <end position="233"/>
    </location>
</feature>
<dbReference type="OrthoDB" id="5399138at2759"/>
<feature type="compositionally biased region" description="Basic residues" evidence="1">
    <location>
        <begin position="381"/>
        <end position="392"/>
    </location>
</feature>
<dbReference type="AlphaFoldDB" id="A0A5B7ESM2"/>
<organism evidence="3 4">
    <name type="scientific">Portunus trituberculatus</name>
    <name type="common">Swimming crab</name>
    <name type="synonym">Neptunus trituberculatus</name>
    <dbReference type="NCBI Taxonomy" id="210409"/>
    <lineage>
        <taxon>Eukaryota</taxon>
        <taxon>Metazoa</taxon>
        <taxon>Ecdysozoa</taxon>
        <taxon>Arthropoda</taxon>
        <taxon>Crustacea</taxon>
        <taxon>Multicrustacea</taxon>
        <taxon>Malacostraca</taxon>
        <taxon>Eumalacostraca</taxon>
        <taxon>Eucarida</taxon>
        <taxon>Decapoda</taxon>
        <taxon>Pleocyemata</taxon>
        <taxon>Brachyura</taxon>
        <taxon>Eubrachyura</taxon>
        <taxon>Portunoidea</taxon>
        <taxon>Portunidae</taxon>
        <taxon>Portuninae</taxon>
        <taxon>Portunus</taxon>
    </lineage>
</organism>
<feature type="region of interest" description="Disordered" evidence="1">
    <location>
        <begin position="153"/>
        <end position="197"/>
    </location>
</feature>
<protein>
    <submittedName>
        <fullName evidence="3">Homeobox protein caupolican</fullName>
    </submittedName>
</protein>
<keyword evidence="4" id="KW-1185">Reference proteome</keyword>
<feature type="region of interest" description="Disordered" evidence="1">
    <location>
        <begin position="291"/>
        <end position="316"/>
    </location>
</feature>
<dbReference type="Proteomes" id="UP000324222">
    <property type="component" value="Unassembled WGS sequence"/>
</dbReference>
<dbReference type="GO" id="GO:0006355">
    <property type="term" value="P:regulation of DNA-templated transcription"/>
    <property type="evidence" value="ECO:0007669"/>
    <property type="project" value="InterPro"/>
</dbReference>
<feature type="domain" description="Iroquois-class homeodomain protein" evidence="2">
    <location>
        <begin position="88"/>
        <end position="105"/>
    </location>
</feature>
<feature type="compositionally biased region" description="Polar residues" evidence="1">
    <location>
        <begin position="332"/>
        <end position="345"/>
    </location>
</feature>
<proteinExistence type="predicted"/>
<feature type="region of interest" description="Disordered" evidence="1">
    <location>
        <begin position="379"/>
        <end position="401"/>
    </location>
</feature>
<feature type="region of interest" description="Disordered" evidence="1">
    <location>
        <begin position="445"/>
        <end position="467"/>
    </location>
</feature>
<evidence type="ECO:0000259" key="2">
    <source>
        <dbReference type="SMART" id="SM00548"/>
    </source>
</evidence>
<sequence length="467" mass="48801">MAFQCCAGQESSTTRKLVIVTETKVEEGEGQTELKSCEGGVVANSKAVTAAISPAPTLHPPLSPNPGIHSGNPFTVPKGEKSDCAVSLPSAKPKIWSLADTAACKTPPPTGGVGGPPGSGWLAGGTTFPLPPTIPPAQQQYPHSTRFNHLMSGVNPSQYMGGYSDGVGTDTPPQTPPNVKGQQGQQGQGAGLLGSSSFLGGSSSGSYGSNMGGLSSCSRGSTAPLSAQGVGGGASVGAEAALHQRYQGNVSHAATHGTNTATSLSNTAFTPVYKKEASRYLNKRRKWRLNSRCRASRRSRYKGAPSQQDPTCREASVISSRVLAQVKERSAAPQSNSPQRRGDHNTMTSYTAEMCLGPLTCSRHLGRVMSDRPAEGITAGKVKRSSNKRRMSGRGERGSDGVAGVAGWRSIMVNRLVCESNETCWSAARGPVGHRGVLGRGRVAPLPPGHQAPAVRHWSAPYIKKRR</sequence>
<dbReference type="GO" id="GO:0003677">
    <property type="term" value="F:DNA binding"/>
    <property type="evidence" value="ECO:0007669"/>
    <property type="project" value="UniProtKB-KW"/>
</dbReference>
<name>A0A5B7ESM2_PORTR</name>
<gene>
    <name evidence="3" type="primary">caup_0</name>
    <name evidence="3" type="ORF">E2C01_028746</name>
</gene>
<feature type="compositionally biased region" description="Basic residues" evidence="1">
    <location>
        <begin position="291"/>
        <end position="301"/>
    </location>
</feature>
<comment type="caution">
    <text evidence="3">The sequence shown here is derived from an EMBL/GenBank/DDBJ whole genome shotgun (WGS) entry which is preliminary data.</text>
</comment>
<feature type="region of interest" description="Disordered" evidence="1">
    <location>
        <begin position="326"/>
        <end position="345"/>
    </location>
</feature>
<keyword evidence="3" id="KW-0371">Homeobox</keyword>